<dbReference type="EMBL" id="CAADFV010000004">
    <property type="protein sequence ID" value="VFK50760.1"/>
    <property type="molecule type" value="Genomic_DNA"/>
</dbReference>
<evidence type="ECO:0000313" key="4">
    <source>
        <dbReference type="EMBL" id="VFK50760.1"/>
    </source>
</evidence>
<dbReference type="GO" id="GO:0006777">
    <property type="term" value="P:Mo-molybdopterin cofactor biosynthetic process"/>
    <property type="evidence" value="ECO:0007669"/>
    <property type="project" value="InterPro"/>
</dbReference>
<name>A0A450ZB36_9GAMM</name>
<dbReference type="Pfam" id="PF02597">
    <property type="entry name" value="ThiS"/>
    <property type="match status" value="1"/>
</dbReference>
<dbReference type="EMBL" id="CAADFX010000004">
    <property type="protein sequence ID" value="VFK50989.1"/>
    <property type="molecule type" value="Genomic_DNA"/>
</dbReference>
<dbReference type="InterPro" id="IPR044672">
    <property type="entry name" value="MOCS2A"/>
</dbReference>
<comment type="similarity">
    <text evidence="2">Belongs to the MoaD family.</text>
</comment>
<dbReference type="PANTHER" id="PTHR33359">
    <property type="entry name" value="MOLYBDOPTERIN SYNTHASE SULFUR CARRIER SUBUNIT"/>
    <property type="match status" value="1"/>
</dbReference>
<dbReference type="PANTHER" id="PTHR33359:SF1">
    <property type="entry name" value="MOLYBDOPTERIN SYNTHASE SULFUR CARRIER SUBUNIT"/>
    <property type="match status" value="1"/>
</dbReference>
<dbReference type="InterPro" id="IPR003749">
    <property type="entry name" value="ThiS/MoaD-like"/>
</dbReference>
<organism evidence="5">
    <name type="scientific">Candidatus Kentrum sp. TUN</name>
    <dbReference type="NCBI Taxonomy" id="2126343"/>
    <lineage>
        <taxon>Bacteria</taxon>
        <taxon>Pseudomonadati</taxon>
        <taxon>Pseudomonadota</taxon>
        <taxon>Gammaproteobacteria</taxon>
        <taxon>Candidatus Kentrum</taxon>
    </lineage>
</organism>
<keyword evidence="1" id="KW-0547">Nucleotide-binding</keyword>
<evidence type="ECO:0000256" key="2">
    <source>
        <dbReference type="ARBA" id="ARBA00024200"/>
    </source>
</evidence>
<dbReference type="AlphaFoldDB" id="A0A450ZB36"/>
<evidence type="ECO:0000313" key="6">
    <source>
        <dbReference type="EMBL" id="VFK51973.1"/>
    </source>
</evidence>
<dbReference type="InterPro" id="IPR012675">
    <property type="entry name" value="Beta-grasp_dom_sf"/>
</dbReference>
<reference evidence="5" key="1">
    <citation type="submission" date="2019-02" db="EMBL/GenBank/DDBJ databases">
        <authorList>
            <person name="Gruber-Vodicka R. H."/>
            <person name="Seah K. B. B."/>
        </authorList>
    </citation>
    <scope>NUCLEOTIDE SEQUENCE</scope>
    <source>
        <strain evidence="5">BECK_BY1</strain>
        <strain evidence="4">BECK_BY2</strain>
        <strain evidence="6">BECK_BY3</strain>
    </source>
</reference>
<evidence type="ECO:0000256" key="1">
    <source>
        <dbReference type="ARBA" id="ARBA00022741"/>
    </source>
</evidence>
<dbReference type="GO" id="GO:0000166">
    <property type="term" value="F:nucleotide binding"/>
    <property type="evidence" value="ECO:0007669"/>
    <property type="project" value="UniProtKB-KW"/>
</dbReference>
<proteinExistence type="inferred from homology"/>
<dbReference type="EMBL" id="CAADFY010000004">
    <property type="protein sequence ID" value="VFK51973.1"/>
    <property type="molecule type" value="Genomic_DNA"/>
</dbReference>
<dbReference type="InterPro" id="IPR016155">
    <property type="entry name" value="Mopterin_synth/thiamin_S_b"/>
</dbReference>
<gene>
    <name evidence="5" type="ORF">BECKTUN1418D_GA0071000_100416</name>
    <name evidence="4" type="ORF">BECKTUN1418E_GA0071001_100426</name>
    <name evidence="6" type="ORF">BECKTUN1418F_GA0071002_100426</name>
</gene>
<sequence length="86" mass="9819">MSESTICYRVELFAHLKEYVGQGSWIYEDDTQLTAKQLLNVFFDQYPALGRLRKMTRIAVNQAFCQEDSFLDPEDELALIPPVSGG</sequence>
<dbReference type="Gene3D" id="3.10.20.30">
    <property type="match status" value="1"/>
</dbReference>
<evidence type="ECO:0000313" key="5">
    <source>
        <dbReference type="EMBL" id="VFK50989.1"/>
    </source>
</evidence>
<accession>A0A450ZB36</accession>
<dbReference type="UniPathway" id="UPA00344"/>
<evidence type="ECO:0000256" key="3">
    <source>
        <dbReference type="ARBA" id="ARBA00024247"/>
    </source>
</evidence>
<dbReference type="CDD" id="cd00754">
    <property type="entry name" value="Ubl_MoaD"/>
    <property type="match status" value="1"/>
</dbReference>
<dbReference type="SUPFAM" id="SSF54285">
    <property type="entry name" value="MoaD/ThiS"/>
    <property type="match status" value="1"/>
</dbReference>
<protein>
    <recommendedName>
        <fullName evidence="3">Molybdopterin synthase sulfur carrier subunit</fullName>
    </recommendedName>
</protein>
<dbReference type="GO" id="GO:1990133">
    <property type="term" value="C:molybdopterin adenylyltransferase complex"/>
    <property type="evidence" value="ECO:0007669"/>
    <property type="project" value="TreeGrafter"/>
</dbReference>